<reference evidence="1 2" key="1">
    <citation type="submission" date="2019-05" db="EMBL/GenBank/DDBJ databases">
        <title>Another draft genome of Portunus trituberculatus and its Hox gene families provides insights of decapod evolution.</title>
        <authorList>
            <person name="Jeong J.-H."/>
            <person name="Song I."/>
            <person name="Kim S."/>
            <person name="Choi T."/>
            <person name="Kim D."/>
            <person name="Ryu S."/>
            <person name="Kim W."/>
        </authorList>
    </citation>
    <scope>NUCLEOTIDE SEQUENCE [LARGE SCALE GENOMIC DNA]</scope>
    <source>
        <tissue evidence="1">Muscle</tissue>
    </source>
</reference>
<evidence type="ECO:0000313" key="2">
    <source>
        <dbReference type="Proteomes" id="UP000324222"/>
    </source>
</evidence>
<dbReference type="AlphaFoldDB" id="A0A5B7IVJ0"/>
<protein>
    <submittedName>
        <fullName evidence="1">Uncharacterized protein</fullName>
    </submittedName>
</protein>
<proteinExistence type="predicted"/>
<evidence type="ECO:0000313" key="1">
    <source>
        <dbReference type="EMBL" id="MPC85696.1"/>
    </source>
</evidence>
<comment type="caution">
    <text evidence="1">The sequence shown here is derived from an EMBL/GenBank/DDBJ whole genome shotgun (WGS) entry which is preliminary data.</text>
</comment>
<dbReference type="Proteomes" id="UP000324222">
    <property type="component" value="Unassembled WGS sequence"/>
</dbReference>
<dbReference type="EMBL" id="VSRR010069263">
    <property type="protein sequence ID" value="MPC85696.1"/>
    <property type="molecule type" value="Genomic_DNA"/>
</dbReference>
<sequence>MVMLAKNNNKHITNKMEGDDNVHLLANQYNVAFTNLICDDARKSHPLLGDLIPNTVPACAPDSGRIMMDAFWLQAAKRNTLRGERIMTRLEGKHWRSISERKVFLKKESYNTLILEEAFPTRQLQTDYS</sequence>
<name>A0A5B7IVJ0_PORTR</name>
<keyword evidence="2" id="KW-1185">Reference proteome</keyword>
<organism evidence="1 2">
    <name type="scientific">Portunus trituberculatus</name>
    <name type="common">Swimming crab</name>
    <name type="synonym">Neptunus trituberculatus</name>
    <dbReference type="NCBI Taxonomy" id="210409"/>
    <lineage>
        <taxon>Eukaryota</taxon>
        <taxon>Metazoa</taxon>
        <taxon>Ecdysozoa</taxon>
        <taxon>Arthropoda</taxon>
        <taxon>Crustacea</taxon>
        <taxon>Multicrustacea</taxon>
        <taxon>Malacostraca</taxon>
        <taxon>Eumalacostraca</taxon>
        <taxon>Eucarida</taxon>
        <taxon>Decapoda</taxon>
        <taxon>Pleocyemata</taxon>
        <taxon>Brachyura</taxon>
        <taxon>Eubrachyura</taxon>
        <taxon>Portunoidea</taxon>
        <taxon>Portunidae</taxon>
        <taxon>Portuninae</taxon>
        <taxon>Portunus</taxon>
    </lineage>
</organism>
<accession>A0A5B7IVJ0</accession>
<gene>
    <name evidence="1" type="ORF">E2C01_080480</name>
</gene>